<keyword evidence="2" id="KW-1185">Reference proteome</keyword>
<dbReference type="EMBL" id="UZAI01000830">
    <property type="protein sequence ID" value="VDO56846.1"/>
    <property type="molecule type" value="Genomic_DNA"/>
</dbReference>
<sequence length="99" mass="11450">MEDNWKGIKKALTSTCQEAPGLKRHHHKDWISIETLDKIQERKKMSTTNDSRTRLEKVKEQAEYTGANKQVRKSIRGDKQEYVEGLSMTAEKASREGNM</sequence>
<accession>A0A183LGV5</accession>
<proteinExistence type="predicted"/>
<dbReference type="AlphaFoldDB" id="A0A183LGV5"/>
<name>A0A183LGV5_9TREM</name>
<dbReference type="Proteomes" id="UP000277204">
    <property type="component" value="Unassembled WGS sequence"/>
</dbReference>
<evidence type="ECO:0000313" key="1">
    <source>
        <dbReference type="EMBL" id="VDO56846.1"/>
    </source>
</evidence>
<reference evidence="1 2" key="1">
    <citation type="submission" date="2018-11" db="EMBL/GenBank/DDBJ databases">
        <authorList>
            <consortium name="Pathogen Informatics"/>
        </authorList>
    </citation>
    <scope>NUCLEOTIDE SEQUENCE [LARGE SCALE GENOMIC DNA]</scope>
    <source>
        <strain evidence="1 2">Zambia</strain>
    </source>
</reference>
<gene>
    <name evidence="1" type="ORF">SMRZ_LOCUS3030</name>
</gene>
<protein>
    <submittedName>
        <fullName evidence="1">Uncharacterized protein</fullName>
    </submittedName>
</protein>
<evidence type="ECO:0000313" key="2">
    <source>
        <dbReference type="Proteomes" id="UP000277204"/>
    </source>
</evidence>
<organism evidence="1 2">
    <name type="scientific">Schistosoma margrebowiei</name>
    <dbReference type="NCBI Taxonomy" id="48269"/>
    <lineage>
        <taxon>Eukaryota</taxon>
        <taxon>Metazoa</taxon>
        <taxon>Spiralia</taxon>
        <taxon>Lophotrochozoa</taxon>
        <taxon>Platyhelminthes</taxon>
        <taxon>Trematoda</taxon>
        <taxon>Digenea</taxon>
        <taxon>Strigeidida</taxon>
        <taxon>Schistosomatoidea</taxon>
        <taxon>Schistosomatidae</taxon>
        <taxon>Schistosoma</taxon>
    </lineage>
</organism>